<dbReference type="AlphaFoldDB" id="A0A0G1WG93"/>
<proteinExistence type="predicted"/>
<evidence type="ECO:0000313" key="3">
    <source>
        <dbReference type="EMBL" id="KKU89353.1"/>
    </source>
</evidence>
<organism evidence="3 4">
    <name type="scientific">Candidatus Yanofskybacteria bacterium GW2011_GWA1_48_10</name>
    <dbReference type="NCBI Taxonomy" id="1619022"/>
    <lineage>
        <taxon>Bacteria</taxon>
        <taxon>Candidatus Yanofskyibacteriota</taxon>
    </lineage>
</organism>
<comment type="caution">
    <text evidence="3">The sequence shown here is derived from an EMBL/GenBank/DDBJ whole genome shotgun (WGS) entry which is preliminary data.</text>
</comment>
<dbReference type="PANTHER" id="PTHR46499:SF1">
    <property type="entry name" value="QUEUINE TRNA-RIBOSYLTRANSFERASE"/>
    <property type="match status" value="1"/>
</dbReference>
<dbReference type="Pfam" id="PF01702">
    <property type="entry name" value="TGT"/>
    <property type="match status" value="2"/>
</dbReference>
<dbReference type="Gene3D" id="3.20.20.105">
    <property type="entry name" value="Queuine tRNA-ribosyltransferase-like"/>
    <property type="match status" value="1"/>
</dbReference>
<keyword evidence="1" id="KW-0819">tRNA processing</keyword>
<dbReference type="GO" id="GO:0016740">
    <property type="term" value="F:transferase activity"/>
    <property type="evidence" value="ECO:0007669"/>
    <property type="project" value="UniProtKB-KW"/>
</dbReference>
<dbReference type="Proteomes" id="UP000034403">
    <property type="component" value="Unassembled WGS sequence"/>
</dbReference>
<evidence type="ECO:0000256" key="1">
    <source>
        <dbReference type="ARBA" id="ARBA00022694"/>
    </source>
</evidence>
<dbReference type="PATRIC" id="fig|1619022.3.peg.285"/>
<dbReference type="InterPro" id="IPR036511">
    <property type="entry name" value="TGT-like_sf"/>
</dbReference>
<dbReference type="GO" id="GO:0002099">
    <property type="term" value="P:tRNA wobble guanine modification"/>
    <property type="evidence" value="ECO:0007669"/>
    <property type="project" value="TreeGrafter"/>
</dbReference>
<name>A0A0G1WG93_9BACT</name>
<sequence>MWHTLIMELFKILKKDKQTKARLGVLNTRHGKVYTPAYVFVATYGRFRHLRPADIKKTKTQLVIANTFHLWNSAPVHHSEPHKNPAGFFALPTEIPAKARNLLRDGLPASGRSSDGHSPRFFKETLQGQSLLTNKLGVKIPTMTDSGGFQVLSLAFGDKNQISRIGKFIRDDAKLSADFKRSKIRVTNKGVYFSYKDEKSFLGPELSMKIQKDIGADIVFAFDHITSPLDDYEYNKKALGLTSEWAEICLKNKAPEQKLYGIVQGGIFKDLRKLSAKQIGAMPFDGFGIGGSYTKKQISKILKWVVPRLPDEKPRHLLGVGKVADIFEAVENGIDTFDCVIPTREARHGRLYTRAGHMDIRKGIYAKDRKPIEKACGCPVCKRLVSRSKIRELLKSDKPDKNAAGQRHCLIHNMWFFNNLLEEIRTALSRGSYFRYKNKVLKYWV</sequence>
<accession>A0A0G1WG93</accession>
<dbReference type="SUPFAM" id="SSF51713">
    <property type="entry name" value="tRNA-guanine transglycosylase"/>
    <property type="match status" value="1"/>
</dbReference>
<dbReference type="InterPro" id="IPR050076">
    <property type="entry name" value="ArchSynthase1/Queuine_TRR"/>
</dbReference>
<gene>
    <name evidence="3" type="ORF">UY20_C0013G0007</name>
</gene>
<dbReference type="GO" id="GO:0005737">
    <property type="term" value="C:cytoplasm"/>
    <property type="evidence" value="ECO:0007669"/>
    <property type="project" value="TreeGrafter"/>
</dbReference>
<keyword evidence="3" id="KW-0808">Transferase</keyword>
<evidence type="ECO:0000313" key="4">
    <source>
        <dbReference type="Proteomes" id="UP000034403"/>
    </source>
</evidence>
<dbReference type="EMBL" id="LCPC01000013">
    <property type="protein sequence ID" value="KKU89353.1"/>
    <property type="molecule type" value="Genomic_DNA"/>
</dbReference>
<dbReference type="PANTHER" id="PTHR46499">
    <property type="entry name" value="QUEUINE TRNA-RIBOSYLTRANSFERASE"/>
    <property type="match status" value="1"/>
</dbReference>
<dbReference type="InterPro" id="IPR002616">
    <property type="entry name" value="tRNA_ribo_trans-like"/>
</dbReference>
<feature type="domain" description="tRNA-guanine(15) transglycosylase-like" evidence="2">
    <location>
        <begin position="129"/>
        <end position="442"/>
    </location>
</feature>
<reference evidence="3 4" key="1">
    <citation type="journal article" date="2015" name="Nature">
        <title>rRNA introns, odd ribosomes, and small enigmatic genomes across a large radiation of phyla.</title>
        <authorList>
            <person name="Brown C.T."/>
            <person name="Hug L.A."/>
            <person name="Thomas B.C."/>
            <person name="Sharon I."/>
            <person name="Castelle C.J."/>
            <person name="Singh A."/>
            <person name="Wilkins M.J."/>
            <person name="Williams K.H."/>
            <person name="Banfield J.F."/>
        </authorList>
    </citation>
    <scope>NUCLEOTIDE SEQUENCE [LARGE SCALE GENOMIC DNA]</scope>
</reference>
<evidence type="ECO:0000259" key="2">
    <source>
        <dbReference type="Pfam" id="PF01702"/>
    </source>
</evidence>
<dbReference type="NCBIfam" id="TIGR00449">
    <property type="entry name" value="tgt_general"/>
    <property type="match status" value="2"/>
</dbReference>
<protein>
    <submittedName>
        <fullName evidence="3">Queuine tRNA-ribosyltransferase</fullName>
    </submittedName>
</protein>
<feature type="domain" description="tRNA-guanine(15) transglycosylase-like" evidence="2">
    <location>
        <begin position="19"/>
        <end position="73"/>
    </location>
</feature>